<dbReference type="Proteomes" id="UP000092730">
    <property type="component" value="Chromosome 1"/>
</dbReference>
<evidence type="ECO:0000313" key="2">
    <source>
        <dbReference type="EMBL" id="OCF25788.1"/>
    </source>
</evidence>
<dbReference type="RefSeq" id="XP_019046858.1">
    <property type="nucleotide sequence ID" value="XM_019190110.1"/>
</dbReference>
<proteinExistence type="predicted"/>
<protein>
    <submittedName>
        <fullName evidence="2">Uncharacterized protein</fullName>
    </submittedName>
</protein>
<dbReference type="KEGG" id="kbi:30207860"/>
<feature type="region of interest" description="Disordered" evidence="1">
    <location>
        <begin position="1"/>
        <end position="26"/>
    </location>
</feature>
<evidence type="ECO:0000313" key="3">
    <source>
        <dbReference type="EMBL" id="WVW78138.1"/>
    </source>
</evidence>
<dbReference type="AlphaFoldDB" id="A0A1B9G468"/>
<evidence type="ECO:0000313" key="4">
    <source>
        <dbReference type="Proteomes" id="UP000092730"/>
    </source>
</evidence>
<dbReference type="VEuPathDB" id="FungiDB:I302_03461"/>
<dbReference type="GeneID" id="30207860"/>
<keyword evidence="4" id="KW-1185">Reference proteome</keyword>
<evidence type="ECO:0000256" key="1">
    <source>
        <dbReference type="SAM" id="MobiDB-lite"/>
    </source>
</evidence>
<dbReference type="EMBL" id="CP144541">
    <property type="protein sequence ID" value="WVW78138.1"/>
    <property type="molecule type" value="Genomic_DNA"/>
</dbReference>
<dbReference type="EMBL" id="KI894020">
    <property type="protein sequence ID" value="OCF25788.1"/>
    <property type="molecule type" value="Genomic_DNA"/>
</dbReference>
<name>A0A1B9G468_9TREE</name>
<sequence>MSSHGEPSEIEMSGDSPPQIQAREIDRSVPVFSLIIPNSPEDPEEQKRHLAVRVNIRDQKSKQTIISDIPLLDGKTWNSKVTDKEYTRCEMSMTKTFPLSVYTSQVEELDQALSNGYTQCLTRALPDGEIQEYAHAENKEYADAAQSIEEAEREYPNFIVEAGFTIARYQTAAVECGLRNYIKAVKSSNTLGEEDKSRLGDALTKAMRRANDWNCAAKTGFLYGLAEESELCPDRAFRRLLGGAFRRGEAASYDIDQNPEPQSMSEIMRKDEDLESTVKSVFGPLQDIPKDSRQWKILLTKPKSETGYDLKTFQEISKTCDVSMSEEDEGSLKDEEMVDTEALPHE</sequence>
<gene>
    <name evidence="2" type="ORF">I302_03461</name>
    <name evidence="3" type="ORF">I302_100089</name>
</gene>
<reference evidence="2" key="1">
    <citation type="submission" date="2013-07" db="EMBL/GenBank/DDBJ databases">
        <title>The Genome Sequence of Cryptococcus bestiolae CBS10118.</title>
        <authorList>
            <consortium name="The Broad Institute Genome Sequencing Platform"/>
            <person name="Cuomo C."/>
            <person name="Litvintseva A."/>
            <person name="Chen Y."/>
            <person name="Heitman J."/>
            <person name="Sun S."/>
            <person name="Springer D."/>
            <person name="Dromer F."/>
            <person name="Young S.K."/>
            <person name="Zeng Q."/>
            <person name="Gargeya S."/>
            <person name="Fitzgerald M."/>
            <person name="Abouelleil A."/>
            <person name="Alvarado L."/>
            <person name="Berlin A.M."/>
            <person name="Chapman S.B."/>
            <person name="Dewar J."/>
            <person name="Goldberg J."/>
            <person name="Griggs A."/>
            <person name="Gujja S."/>
            <person name="Hansen M."/>
            <person name="Howarth C."/>
            <person name="Imamovic A."/>
            <person name="Larimer J."/>
            <person name="McCowan C."/>
            <person name="Murphy C."/>
            <person name="Pearson M."/>
            <person name="Priest M."/>
            <person name="Roberts A."/>
            <person name="Saif S."/>
            <person name="Shea T."/>
            <person name="Sykes S."/>
            <person name="Wortman J."/>
            <person name="Nusbaum C."/>
            <person name="Birren B."/>
        </authorList>
    </citation>
    <scope>NUCLEOTIDE SEQUENCE [LARGE SCALE GENOMIC DNA]</scope>
    <source>
        <strain evidence="2">CBS 10118</strain>
    </source>
</reference>
<organism evidence="2">
    <name type="scientific">Kwoniella bestiolae CBS 10118</name>
    <dbReference type="NCBI Taxonomy" id="1296100"/>
    <lineage>
        <taxon>Eukaryota</taxon>
        <taxon>Fungi</taxon>
        <taxon>Dikarya</taxon>
        <taxon>Basidiomycota</taxon>
        <taxon>Agaricomycotina</taxon>
        <taxon>Tremellomycetes</taxon>
        <taxon>Tremellales</taxon>
        <taxon>Cryptococcaceae</taxon>
        <taxon>Kwoniella</taxon>
    </lineage>
</organism>
<reference evidence="3" key="4">
    <citation type="submission" date="2024-02" db="EMBL/GenBank/DDBJ databases">
        <title>Comparative genomics of Cryptococcus and Kwoniella reveals pathogenesis evolution and contrasting modes of karyotype evolution via chromosome fusion or intercentromeric recombination.</title>
        <authorList>
            <person name="Coelho M.A."/>
            <person name="David-Palma M."/>
            <person name="Shea T."/>
            <person name="Bowers K."/>
            <person name="McGinley-Smith S."/>
            <person name="Mohammad A.W."/>
            <person name="Gnirke A."/>
            <person name="Yurkov A.M."/>
            <person name="Nowrousian M."/>
            <person name="Sun S."/>
            <person name="Cuomo C.A."/>
            <person name="Heitman J."/>
        </authorList>
    </citation>
    <scope>NUCLEOTIDE SEQUENCE</scope>
    <source>
        <strain evidence="3">CBS 10118</strain>
    </source>
</reference>
<accession>A0A1B9G468</accession>
<reference evidence="2" key="3">
    <citation type="submission" date="2014-01" db="EMBL/GenBank/DDBJ databases">
        <title>Evolution of pathogenesis and genome organization in the Tremellales.</title>
        <authorList>
            <person name="Cuomo C."/>
            <person name="Litvintseva A."/>
            <person name="Heitman J."/>
            <person name="Chen Y."/>
            <person name="Sun S."/>
            <person name="Springer D."/>
            <person name="Dromer F."/>
            <person name="Young S."/>
            <person name="Zeng Q."/>
            <person name="Chapman S."/>
            <person name="Gujja S."/>
            <person name="Saif S."/>
            <person name="Birren B."/>
        </authorList>
    </citation>
    <scope>NUCLEOTIDE SEQUENCE</scope>
    <source>
        <strain evidence="2">CBS 10118</strain>
    </source>
</reference>
<feature type="region of interest" description="Disordered" evidence="1">
    <location>
        <begin position="321"/>
        <end position="346"/>
    </location>
</feature>
<reference evidence="3" key="2">
    <citation type="submission" date="2013-07" db="EMBL/GenBank/DDBJ databases">
        <authorList>
            <consortium name="The Broad Institute Genome Sequencing Platform"/>
            <person name="Cuomo C."/>
            <person name="Litvintseva A."/>
            <person name="Chen Y."/>
            <person name="Heitman J."/>
            <person name="Sun S."/>
            <person name="Springer D."/>
            <person name="Dromer F."/>
            <person name="Young S.K."/>
            <person name="Zeng Q."/>
            <person name="Gargeya S."/>
            <person name="Fitzgerald M."/>
            <person name="Abouelleil A."/>
            <person name="Alvarado L."/>
            <person name="Berlin A.M."/>
            <person name="Chapman S.B."/>
            <person name="Dewar J."/>
            <person name="Goldberg J."/>
            <person name="Griggs A."/>
            <person name="Gujja S."/>
            <person name="Hansen M."/>
            <person name="Howarth C."/>
            <person name="Imamovic A."/>
            <person name="Larimer J."/>
            <person name="McCowan C."/>
            <person name="Murphy C."/>
            <person name="Pearson M."/>
            <person name="Priest M."/>
            <person name="Roberts A."/>
            <person name="Saif S."/>
            <person name="Shea T."/>
            <person name="Sykes S."/>
            <person name="Wortman J."/>
            <person name="Nusbaum C."/>
            <person name="Birren B."/>
        </authorList>
    </citation>
    <scope>NUCLEOTIDE SEQUENCE</scope>
    <source>
        <strain evidence="3">CBS 10118</strain>
    </source>
</reference>